<dbReference type="CDD" id="cd23767">
    <property type="entry name" value="IQCD"/>
    <property type="match status" value="1"/>
</dbReference>
<evidence type="ECO:0000313" key="9">
    <source>
        <dbReference type="RefSeq" id="XP_020106728.1"/>
    </source>
</evidence>
<feature type="compositionally biased region" description="Basic and acidic residues" evidence="5">
    <location>
        <begin position="48"/>
        <end position="58"/>
    </location>
</feature>
<evidence type="ECO:0000256" key="2">
    <source>
        <dbReference type="ARBA" id="ARBA00004496"/>
    </source>
</evidence>
<keyword evidence="3" id="KW-0963">Cytoplasm</keyword>
<organism evidence="6 7">
    <name type="scientific">Ananas comosus</name>
    <name type="common">Pineapple</name>
    <name type="synonym">Ananas ananas</name>
    <dbReference type="NCBI Taxonomy" id="4615"/>
    <lineage>
        <taxon>Eukaryota</taxon>
        <taxon>Viridiplantae</taxon>
        <taxon>Streptophyta</taxon>
        <taxon>Embryophyta</taxon>
        <taxon>Tracheophyta</taxon>
        <taxon>Spermatophyta</taxon>
        <taxon>Magnoliopsida</taxon>
        <taxon>Liliopsida</taxon>
        <taxon>Poales</taxon>
        <taxon>Bromeliaceae</taxon>
        <taxon>Bromelioideae</taxon>
        <taxon>Ananas</taxon>
    </lineage>
</organism>
<dbReference type="RefSeq" id="XP_020106728.1">
    <property type="nucleotide sequence ID" value="XM_020251139.1"/>
</dbReference>
<protein>
    <submittedName>
        <fullName evidence="6 9">IQ domain-containing protein IQM3</fullName>
    </submittedName>
</protein>
<evidence type="ECO:0000256" key="1">
    <source>
        <dbReference type="ARBA" id="ARBA00004123"/>
    </source>
</evidence>
<evidence type="ECO:0000256" key="3">
    <source>
        <dbReference type="ARBA" id="ARBA00022490"/>
    </source>
</evidence>
<reference evidence="9" key="2">
    <citation type="submission" date="2025-04" db="UniProtKB">
        <authorList>
            <consortium name="RefSeq"/>
        </authorList>
    </citation>
    <scope>IDENTIFICATION</scope>
    <source>
        <tissue evidence="9">Leaf</tissue>
    </source>
</reference>
<evidence type="ECO:0000256" key="5">
    <source>
        <dbReference type="SAM" id="MobiDB-lite"/>
    </source>
</evidence>
<comment type="subcellular location">
    <subcellularLocation>
        <location evidence="2">Cytoplasm</location>
    </subcellularLocation>
    <subcellularLocation>
        <location evidence="1">Nucleus</location>
    </subcellularLocation>
</comment>
<dbReference type="EMBL" id="LSRQ01008383">
    <property type="protein sequence ID" value="OAY63136.1"/>
    <property type="molecule type" value="Genomic_DNA"/>
</dbReference>
<dbReference type="PROSITE" id="PS50096">
    <property type="entry name" value="IQ"/>
    <property type="match status" value="1"/>
</dbReference>
<dbReference type="GeneID" id="109722966"/>
<dbReference type="AlphaFoldDB" id="A0A199UEI4"/>
<feature type="region of interest" description="Disordered" evidence="5">
    <location>
        <begin position="1"/>
        <end position="91"/>
    </location>
</feature>
<proteinExistence type="predicted"/>
<dbReference type="Proteomes" id="UP000092600">
    <property type="component" value="Unassembled WGS sequence"/>
</dbReference>
<evidence type="ECO:0000313" key="7">
    <source>
        <dbReference type="Proteomes" id="UP000092600"/>
    </source>
</evidence>
<evidence type="ECO:0000313" key="8">
    <source>
        <dbReference type="Proteomes" id="UP000515123"/>
    </source>
</evidence>
<dbReference type="STRING" id="4615.A0A199UEI4"/>
<accession>A0A199UEI4</accession>
<name>A0A199UEI4_ANACO</name>
<dbReference type="PANTHER" id="PTHR31250">
    <property type="entry name" value="IQ DOMAIN-CONTAINING PROTEIN IQM3"/>
    <property type="match status" value="1"/>
</dbReference>
<dbReference type="OrthoDB" id="7344096at2759"/>
<reference evidence="6 7" key="1">
    <citation type="journal article" date="2016" name="DNA Res.">
        <title>The draft genome of MD-2 pineapple using hybrid error correction of long reads.</title>
        <authorList>
            <person name="Redwan R.M."/>
            <person name="Saidin A."/>
            <person name="Kumar S.V."/>
        </authorList>
    </citation>
    <scope>NUCLEOTIDE SEQUENCE [LARGE SCALE GENOMIC DNA]</scope>
    <source>
        <strain evidence="7">cv. MD2</strain>
        <tissue evidence="6">Leaf</tissue>
    </source>
</reference>
<sequence length="533" mass="59061">MEVDTVPSRSSDLAPPTFPRSSAAEFETASAEVARERGALETAAEGAASDHNELRSTARDAILAPPELDPTAAGDPPSGSEAAESPTFDKSEFKAATKVQKVYRSYRTRRKLADSAVVAEELWWQLIDYARLSHSTISFFDNPKPETAASRWNRVSLNASKVGQGLSKDAPALKLAFQHWIEAIDPRHRYGHNLHSYYDEWCKSQAGQPFFYWLDIGDGRDADLKECPRSLLRKQCIKYLGPLEREHYEYVPVEGKIVHKQTGELLDTNKGPEGTKWIFVMSTAKRLFAGQKKKGIFHHSSFLAGGTTIAAGRFTADEGVLKSIWAYSGHYKPSEENLSNFLSLLRENGVNLDEVEIRSSSNEDYYDDPNQTQLTNIIGAMRISKPPELKIPPQIAKDKSTEQTIVSQLEEKGPVNEEAKPIYKRTLSGGLQSPKAAVPKKAILERIKSKRKSSSYQLGHQLSLKNWCTGAGPRIGCVTDYPVELRVQALEFMDLSPRECTPLGSSRILSGLSPRPIMSPTYATSPISASTMV</sequence>
<dbReference type="Gramene" id="Aco016705.1.mrna1">
    <property type="protein sequence ID" value="Aco016705.1.mrna1"/>
    <property type="gene ID" value="Aco016705.1.path1"/>
</dbReference>
<keyword evidence="4" id="KW-0539">Nucleus</keyword>
<gene>
    <name evidence="9" type="primary">LOC109722966</name>
    <name evidence="6" type="ORF">ACMD2_15853</name>
</gene>
<dbReference type="GO" id="GO:0005737">
    <property type="term" value="C:cytoplasm"/>
    <property type="evidence" value="ECO:0007669"/>
    <property type="project" value="UniProtKB-SubCell"/>
</dbReference>
<feature type="compositionally biased region" description="Low complexity" evidence="5">
    <location>
        <begin position="21"/>
        <end position="32"/>
    </location>
</feature>
<dbReference type="GO" id="GO:0005634">
    <property type="term" value="C:nucleus"/>
    <property type="evidence" value="ECO:0007669"/>
    <property type="project" value="UniProtKB-SubCell"/>
</dbReference>
<dbReference type="InterPro" id="IPR044159">
    <property type="entry name" value="IQM"/>
</dbReference>
<dbReference type="PANTHER" id="PTHR31250:SF10">
    <property type="entry name" value="IQ DOMAIN-CONTAINING PROTEIN IQM3"/>
    <property type="match status" value="1"/>
</dbReference>
<evidence type="ECO:0000256" key="4">
    <source>
        <dbReference type="ARBA" id="ARBA00023242"/>
    </source>
</evidence>
<evidence type="ECO:0000313" key="6">
    <source>
        <dbReference type="EMBL" id="OAY63136.1"/>
    </source>
</evidence>
<dbReference type="Proteomes" id="UP000515123">
    <property type="component" value="Linkage group 17"/>
</dbReference>
<keyword evidence="8" id="KW-1185">Reference proteome</keyword>